<feature type="transmembrane region" description="Helical" evidence="13">
    <location>
        <begin position="1054"/>
        <end position="1072"/>
    </location>
</feature>
<feature type="transmembrane region" description="Helical" evidence="13">
    <location>
        <begin position="119"/>
        <end position="137"/>
    </location>
</feature>
<feature type="compositionally biased region" description="Polar residues" evidence="12">
    <location>
        <begin position="852"/>
        <end position="872"/>
    </location>
</feature>
<proteinExistence type="inferred from homology"/>
<dbReference type="InterPro" id="IPR003439">
    <property type="entry name" value="ABC_transporter-like_ATP-bd"/>
</dbReference>
<feature type="transmembrane region" description="Helical" evidence="13">
    <location>
        <begin position="149"/>
        <end position="169"/>
    </location>
</feature>
<evidence type="ECO:0000256" key="6">
    <source>
        <dbReference type="ARBA" id="ARBA00022741"/>
    </source>
</evidence>
<comment type="similarity">
    <text evidence="2">Belongs to the ABC transporter superfamily. ABCC family. Conjugate transporter (TC 3.A.1.208) subfamily.</text>
</comment>
<dbReference type="OrthoDB" id="6500128at2759"/>
<feature type="region of interest" description="Disordered" evidence="12">
    <location>
        <begin position="850"/>
        <end position="892"/>
    </location>
</feature>
<dbReference type="CDD" id="cd03244">
    <property type="entry name" value="ABCC_MRP_domain2"/>
    <property type="match status" value="1"/>
</dbReference>
<keyword evidence="17" id="KW-1185">Reference proteome</keyword>
<sequence>MAATKAGEVPLLYFFFSLEPLVLHGVDAAVHVLLALAVAGRFLFRHCGLSFSVSGRAKYGEARGGGPRGGGRFRCHGIAACATWALAAAEVLLAAYSWYLGATSGSGWSRDAVVGLVDAAARAVAWLLLAAYLQFDFGRRREERFPAPLRLWWAFFLLLSILAVADHVATSLDGLLVPALAWVFDAVSVAAAVVLFCAGFVGRREGGGSSAEEPLLNGAHETADGNSRSDAEASRFTGAGFFSVLTFSWMGPLLAVGHKKTLGLDDVPGLDPGDSISSLLPTLKSNLEELAGGVSGSGRKAVTAFKLTKALLRTVWWHVAVTAFYALVYNVATYVGPYLIDSLVQYLNGDERYASKGQLLVLAFIVAKVFECLSQRHWFFRLQQAGIRARSALVAVVYQKGLALSSQSRQSRTSGEMINIISVDADRVGMFSWYMHDLWLVPLQVVMALFILYSTLGLASLAALGATVVVMLANVPPGRMQEKFQQKLMDCKDVRMKATSEILRNMRILKLQGWEMKFLSKIIELREDRDKLAEEIPLHIDFGYLCVLGGPDFRCCGDLWGVHAHGDSIGVRESAFCFGHTKVSLDRIASFLCLEELPTDAVQRLPNGSSDVAIEVTNGCFSWDASPELPTLKDLNFQAQQGMRVAVCGTVGSGKSSLLSCILGEIPKLSGEVKICGTTAYVSQSAWIQSGKIQDNILFGKEMDMDKYERVLELCSLKKDLEILPFGDQTVIGERGINLSGGQKQRIQIARALYQEADIYLFDDPFSAVDAHTGSHLFKECLLGALSSKTVVYVTHQIEFLPSADLILVMKDGKIAQAGKYNEILGSGKEFMELVGAHKDALAELDTIDAANGSSEGSPSRGTAKLTRSLSSAEKKDKQDEGNNQSGQLVQEEEREKGKVGFWVYWKYLTLAYKGALVPLVLLGQLLFQVLQIGSNYWMAWAAPVSKDVEPPVSMSTLIYVYIALAVGSSLCVLLRALFLVTASYKTATLLFDKMHMSIFRAPMSFFDSTPSGRILNRASTDQSEVDTSIAYQMGSVAFAVIQLVGIIAVMSQVAWQVFVVFIPVVATCFWYQRYYIDTARELQRLVGVCKAPIIQHFAESITGSTTIRSFGKENQFVSANSHLMDAYSRPKFYNAGAMEWLCFRLDVLSSLTFAFSLIFLINLPTGFIDPGIAGLAVTYGLNLNMLQAWVVWSMCTLENKIISVERILQYISIPAEPPLSMSEDKLAHNWPSEGEIQLHDLHVKYAPQLPFVLKGLTVTFPGDLKTGIVGRTGSGKSTLIQALFRIVDPTIGQILIDGVDICTIGLHDLRSRLSIIPQEPTMFEGTVRSNLDPLGEYTDSQIWEALDCCQLGDEMRRKEHKLDSPVIENGENWSVGQRQLVCLGRVILKRSKIVVLDEATASVDTATDNLIQKTLRQQFSEATVITIAHRITSVLDSDMVLLLDNGVAVERDTPAKLLENKSSLFSKLVAEYTMRSTHT</sequence>
<dbReference type="InterPro" id="IPR044726">
    <property type="entry name" value="ABCC_6TM_D2"/>
</dbReference>
<dbReference type="InterPro" id="IPR017871">
    <property type="entry name" value="ABC_transporter-like_CS"/>
</dbReference>
<dbReference type="InterPro" id="IPR050173">
    <property type="entry name" value="ABC_transporter_C-like"/>
</dbReference>
<evidence type="ECO:0008006" key="18">
    <source>
        <dbReference type="Google" id="ProtNLM"/>
    </source>
</evidence>
<accession>A0A811PJ13</accession>
<feature type="transmembrane region" description="Helical" evidence="13">
    <location>
        <begin position="78"/>
        <end position="99"/>
    </location>
</feature>
<keyword evidence="9 13" id="KW-1133">Transmembrane helix</keyword>
<evidence type="ECO:0000256" key="5">
    <source>
        <dbReference type="ARBA" id="ARBA00022737"/>
    </source>
</evidence>
<evidence type="ECO:0000256" key="3">
    <source>
        <dbReference type="ARBA" id="ARBA00022448"/>
    </source>
</evidence>
<dbReference type="InterPro" id="IPR011527">
    <property type="entry name" value="ABC1_TM_dom"/>
</dbReference>
<dbReference type="PANTHER" id="PTHR24223:SF181">
    <property type="entry name" value="ABC TRANSPORTER C FAMILY MEMBER 3"/>
    <property type="match status" value="1"/>
</dbReference>
<evidence type="ECO:0000256" key="4">
    <source>
        <dbReference type="ARBA" id="ARBA00022692"/>
    </source>
</evidence>
<keyword evidence="8" id="KW-1278">Translocase</keyword>
<dbReference type="FunFam" id="3.40.50.300:FF:000508">
    <property type="entry name" value="ABC transporter C family member 5"/>
    <property type="match status" value="1"/>
</dbReference>
<feature type="transmembrane region" description="Helical" evidence="13">
    <location>
        <begin position="315"/>
        <end position="335"/>
    </location>
</feature>
<name>A0A811PJ13_9POAL</name>
<gene>
    <name evidence="16" type="ORF">NCGR_LOCUS26744</name>
</gene>
<feature type="transmembrane region" description="Helical" evidence="13">
    <location>
        <begin position="447"/>
        <end position="473"/>
    </location>
</feature>
<dbReference type="EMBL" id="CAJGYO010000006">
    <property type="protein sequence ID" value="CAD6239970.1"/>
    <property type="molecule type" value="Genomic_DNA"/>
</dbReference>
<dbReference type="InterPro" id="IPR027417">
    <property type="entry name" value="P-loop_NTPase"/>
</dbReference>
<evidence type="ECO:0000256" key="8">
    <source>
        <dbReference type="ARBA" id="ARBA00022967"/>
    </source>
</evidence>
<keyword evidence="4 13" id="KW-0812">Transmembrane</keyword>
<comment type="subcellular location">
    <subcellularLocation>
        <location evidence="1">Membrane</location>
        <topology evidence="1">Multi-pass membrane protein</topology>
    </subcellularLocation>
</comment>
<dbReference type="FunFam" id="3.40.50.300:FF:000169">
    <property type="entry name" value="ABC transporter C family member 3"/>
    <property type="match status" value="1"/>
</dbReference>
<organism evidence="16 17">
    <name type="scientific">Miscanthus lutarioriparius</name>
    <dbReference type="NCBI Taxonomy" id="422564"/>
    <lineage>
        <taxon>Eukaryota</taxon>
        <taxon>Viridiplantae</taxon>
        <taxon>Streptophyta</taxon>
        <taxon>Embryophyta</taxon>
        <taxon>Tracheophyta</taxon>
        <taxon>Spermatophyta</taxon>
        <taxon>Magnoliopsida</taxon>
        <taxon>Liliopsida</taxon>
        <taxon>Poales</taxon>
        <taxon>Poaceae</taxon>
        <taxon>PACMAD clade</taxon>
        <taxon>Panicoideae</taxon>
        <taxon>Andropogonodae</taxon>
        <taxon>Andropogoneae</taxon>
        <taxon>Saccharinae</taxon>
        <taxon>Miscanthus</taxon>
    </lineage>
</organism>
<dbReference type="CDD" id="cd18580">
    <property type="entry name" value="ABC_6TM_ABCC_D2"/>
    <property type="match status" value="1"/>
</dbReference>
<evidence type="ECO:0000259" key="14">
    <source>
        <dbReference type="PROSITE" id="PS50893"/>
    </source>
</evidence>
<dbReference type="InterPro" id="IPR044746">
    <property type="entry name" value="ABCC_6TM_D1"/>
</dbReference>
<dbReference type="PROSITE" id="PS50929">
    <property type="entry name" value="ABC_TM1F"/>
    <property type="match status" value="2"/>
</dbReference>
<keyword evidence="6" id="KW-0547">Nucleotide-binding</keyword>
<evidence type="ECO:0000256" key="10">
    <source>
        <dbReference type="ARBA" id="ARBA00023136"/>
    </source>
</evidence>
<dbReference type="GO" id="GO:0005524">
    <property type="term" value="F:ATP binding"/>
    <property type="evidence" value="ECO:0007669"/>
    <property type="project" value="UniProtKB-KW"/>
</dbReference>
<keyword evidence="3" id="KW-0813">Transport</keyword>
<dbReference type="CDD" id="cd18579">
    <property type="entry name" value="ABC_6TM_ABCC_D1"/>
    <property type="match status" value="1"/>
</dbReference>
<feature type="transmembrane region" description="Helical" evidence="13">
    <location>
        <begin position="916"/>
        <end position="939"/>
    </location>
</feature>
<dbReference type="CDD" id="cd03250">
    <property type="entry name" value="ABCC_MRP_domain1"/>
    <property type="match status" value="1"/>
</dbReference>
<feature type="transmembrane region" description="Helical" evidence="13">
    <location>
        <begin position="1030"/>
        <end position="1048"/>
    </location>
</feature>
<evidence type="ECO:0000256" key="9">
    <source>
        <dbReference type="ARBA" id="ARBA00022989"/>
    </source>
</evidence>
<feature type="transmembrane region" description="Helical" evidence="13">
    <location>
        <begin position="21"/>
        <end position="44"/>
    </location>
</feature>
<evidence type="ECO:0000313" key="17">
    <source>
        <dbReference type="Proteomes" id="UP000604825"/>
    </source>
</evidence>
<dbReference type="SMART" id="SM00382">
    <property type="entry name" value="AAA"/>
    <property type="match status" value="2"/>
</dbReference>
<feature type="domain" description="ABC transmembrane type-1" evidence="15">
    <location>
        <begin position="320"/>
        <end position="528"/>
    </location>
</feature>
<feature type="region of interest" description="Disordered" evidence="12">
    <location>
        <begin position="207"/>
        <end position="231"/>
    </location>
</feature>
<feature type="transmembrane region" description="Helical" evidence="13">
    <location>
        <begin position="1142"/>
        <end position="1161"/>
    </location>
</feature>
<feature type="transmembrane region" description="Helical" evidence="13">
    <location>
        <begin position="175"/>
        <end position="201"/>
    </location>
</feature>
<evidence type="ECO:0000256" key="12">
    <source>
        <dbReference type="SAM" id="MobiDB-lite"/>
    </source>
</evidence>
<evidence type="ECO:0000256" key="2">
    <source>
        <dbReference type="ARBA" id="ARBA00009726"/>
    </source>
</evidence>
<dbReference type="PANTHER" id="PTHR24223">
    <property type="entry name" value="ATP-BINDING CASSETTE SUB-FAMILY C"/>
    <property type="match status" value="1"/>
</dbReference>
<dbReference type="FunFam" id="1.20.1560.10:FF:000002">
    <property type="entry name" value="ABC transporter C family member 5"/>
    <property type="match status" value="1"/>
</dbReference>
<comment type="caution">
    <text evidence="16">The sequence shown here is derived from an EMBL/GenBank/DDBJ whole genome shotgun (WGS) entry which is preliminary data.</text>
</comment>
<comment type="function">
    <text evidence="11">ABC transporter that may affect phytic acid transport and compartmentalization. May function directly or indirectly in removing phytic acid from the cytosol or in vesicle trafficking. Required for phytic acid accumulation in developing seeds. Phytic acid is the primary storage form of phosphorus in cereal grains and other plant seeds.</text>
</comment>
<dbReference type="Proteomes" id="UP000604825">
    <property type="component" value="Unassembled WGS sequence"/>
</dbReference>
<feature type="compositionally biased region" description="Basic and acidic residues" evidence="12">
    <location>
        <begin position="221"/>
        <end position="231"/>
    </location>
</feature>
<evidence type="ECO:0000259" key="15">
    <source>
        <dbReference type="PROSITE" id="PS50929"/>
    </source>
</evidence>
<feature type="domain" description="ABC transmembrane type-1" evidence="15">
    <location>
        <begin position="920"/>
        <end position="1200"/>
    </location>
</feature>
<feature type="transmembrane region" description="Helical" evidence="13">
    <location>
        <begin position="959"/>
        <end position="985"/>
    </location>
</feature>
<keyword evidence="10 13" id="KW-0472">Membrane</keyword>
<evidence type="ECO:0000256" key="11">
    <source>
        <dbReference type="ARBA" id="ARBA00057614"/>
    </source>
</evidence>
<dbReference type="FunFam" id="1.20.1560.10:FF:000003">
    <property type="entry name" value="ABC transporter C family member 10"/>
    <property type="match status" value="1"/>
</dbReference>
<keyword evidence="5" id="KW-0677">Repeat</keyword>
<feature type="domain" description="ABC transporter" evidence="14">
    <location>
        <begin position="614"/>
        <end position="837"/>
    </location>
</feature>
<feature type="domain" description="ABC transporter" evidence="14">
    <location>
        <begin position="1237"/>
        <end position="1471"/>
    </location>
</feature>
<dbReference type="Gene3D" id="3.40.50.300">
    <property type="entry name" value="P-loop containing nucleotide triphosphate hydrolases"/>
    <property type="match status" value="2"/>
</dbReference>
<evidence type="ECO:0000256" key="13">
    <source>
        <dbReference type="SAM" id="Phobius"/>
    </source>
</evidence>
<dbReference type="GO" id="GO:0016020">
    <property type="term" value="C:membrane"/>
    <property type="evidence" value="ECO:0007669"/>
    <property type="project" value="UniProtKB-SubCell"/>
</dbReference>
<dbReference type="Pfam" id="PF00664">
    <property type="entry name" value="ABC_membrane"/>
    <property type="match status" value="2"/>
</dbReference>
<dbReference type="GO" id="GO:0016887">
    <property type="term" value="F:ATP hydrolysis activity"/>
    <property type="evidence" value="ECO:0007669"/>
    <property type="project" value="InterPro"/>
</dbReference>
<evidence type="ECO:0000256" key="7">
    <source>
        <dbReference type="ARBA" id="ARBA00022840"/>
    </source>
</evidence>
<dbReference type="InterPro" id="IPR003593">
    <property type="entry name" value="AAA+_ATPase"/>
</dbReference>
<keyword evidence="7" id="KW-0067">ATP-binding</keyword>
<evidence type="ECO:0000256" key="1">
    <source>
        <dbReference type="ARBA" id="ARBA00004141"/>
    </source>
</evidence>
<dbReference type="SUPFAM" id="SSF90123">
    <property type="entry name" value="ABC transporter transmembrane region"/>
    <property type="match status" value="2"/>
</dbReference>
<dbReference type="InterPro" id="IPR036640">
    <property type="entry name" value="ABC1_TM_sf"/>
</dbReference>
<reference evidence="16" key="1">
    <citation type="submission" date="2020-10" db="EMBL/GenBank/DDBJ databases">
        <authorList>
            <person name="Han B."/>
            <person name="Lu T."/>
            <person name="Zhao Q."/>
            <person name="Huang X."/>
            <person name="Zhao Y."/>
        </authorList>
    </citation>
    <scope>NUCLEOTIDE SEQUENCE</scope>
</reference>
<dbReference type="PROSITE" id="PS00211">
    <property type="entry name" value="ABC_TRANSPORTER_1"/>
    <property type="match status" value="1"/>
</dbReference>
<dbReference type="Gene3D" id="1.20.1560.10">
    <property type="entry name" value="ABC transporter type 1, transmembrane domain"/>
    <property type="match status" value="2"/>
</dbReference>
<dbReference type="GO" id="GO:0140359">
    <property type="term" value="F:ABC-type transporter activity"/>
    <property type="evidence" value="ECO:0007669"/>
    <property type="project" value="InterPro"/>
</dbReference>
<protein>
    <recommendedName>
        <fullName evidence="18">ABC transporter C family member 3</fullName>
    </recommendedName>
</protein>
<dbReference type="SUPFAM" id="SSF52540">
    <property type="entry name" value="P-loop containing nucleoside triphosphate hydrolases"/>
    <property type="match status" value="2"/>
</dbReference>
<evidence type="ECO:0000313" key="16">
    <source>
        <dbReference type="EMBL" id="CAD6239970.1"/>
    </source>
</evidence>
<dbReference type="PROSITE" id="PS50893">
    <property type="entry name" value="ABC_TRANSPORTER_2"/>
    <property type="match status" value="2"/>
</dbReference>
<dbReference type="Pfam" id="PF00005">
    <property type="entry name" value="ABC_tran"/>
    <property type="match status" value="2"/>
</dbReference>